<dbReference type="InterPro" id="IPR050109">
    <property type="entry name" value="HTH-type_TetR-like_transc_reg"/>
</dbReference>
<keyword evidence="6" id="KW-1185">Reference proteome</keyword>
<evidence type="ECO:0000313" key="6">
    <source>
        <dbReference type="Proteomes" id="UP001597478"/>
    </source>
</evidence>
<dbReference type="InterPro" id="IPR009057">
    <property type="entry name" value="Homeodomain-like_sf"/>
</dbReference>
<evidence type="ECO:0000313" key="5">
    <source>
        <dbReference type="EMBL" id="MFD2801049.1"/>
    </source>
</evidence>
<dbReference type="Gene3D" id="1.10.10.60">
    <property type="entry name" value="Homeodomain-like"/>
    <property type="match status" value="1"/>
</dbReference>
<keyword evidence="1" id="KW-0805">Transcription regulation</keyword>
<feature type="domain" description="HTH tetR-type" evidence="4">
    <location>
        <begin position="26"/>
        <end position="72"/>
    </location>
</feature>
<dbReference type="PANTHER" id="PTHR30055">
    <property type="entry name" value="HTH-TYPE TRANSCRIPTIONAL REGULATOR RUTR"/>
    <property type="match status" value="1"/>
</dbReference>
<protein>
    <submittedName>
        <fullName evidence="5">TetR/AcrR family transcriptional regulator</fullName>
    </submittedName>
</protein>
<keyword evidence="2" id="KW-0238">DNA-binding</keyword>
<evidence type="ECO:0000256" key="2">
    <source>
        <dbReference type="ARBA" id="ARBA00023125"/>
    </source>
</evidence>
<comment type="caution">
    <text evidence="5">The sequence shown here is derived from an EMBL/GenBank/DDBJ whole genome shotgun (WGS) entry which is preliminary data.</text>
</comment>
<accession>A0ABW5WC49</accession>
<dbReference type="PANTHER" id="PTHR30055:SF234">
    <property type="entry name" value="HTH-TYPE TRANSCRIPTIONAL REGULATOR BETI"/>
    <property type="match status" value="1"/>
</dbReference>
<dbReference type="Proteomes" id="UP001597478">
    <property type="component" value="Unassembled WGS sequence"/>
</dbReference>
<evidence type="ECO:0000256" key="1">
    <source>
        <dbReference type="ARBA" id="ARBA00023015"/>
    </source>
</evidence>
<dbReference type="SUPFAM" id="SSF48498">
    <property type="entry name" value="Tetracyclin repressor-like, C-terminal domain"/>
    <property type="match status" value="1"/>
</dbReference>
<dbReference type="InterPro" id="IPR036271">
    <property type="entry name" value="Tet_transcr_reg_TetR-rel_C_sf"/>
</dbReference>
<dbReference type="EMBL" id="JBHUOF010000021">
    <property type="protein sequence ID" value="MFD2801049.1"/>
    <property type="molecule type" value="Genomic_DNA"/>
</dbReference>
<dbReference type="Gene3D" id="1.10.357.10">
    <property type="entry name" value="Tetracycline Repressor, domain 2"/>
    <property type="match status" value="1"/>
</dbReference>
<evidence type="ECO:0000256" key="3">
    <source>
        <dbReference type="ARBA" id="ARBA00023163"/>
    </source>
</evidence>
<proteinExistence type="predicted"/>
<dbReference type="SUPFAM" id="SSF46689">
    <property type="entry name" value="Homeodomain-like"/>
    <property type="match status" value="1"/>
</dbReference>
<dbReference type="Pfam" id="PF00440">
    <property type="entry name" value="TetR_N"/>
    <property type="match status" value="1"/>
</dbReference>
<evidence type="ECO:0000259" key="4">
    <source>
        <dbReference type="Pfam" id="PF00440"/>
    </source>
</evidence>
<sequence>MRVNTRDEFGAGTGLTVTESARRAQIIAATIRTLAELGYQKTSFTRIVERAGLSSTRMISYHFGTKDDLMLATVGEIVDHQDAFLAERLGNDTDRASMLRAYITSEVAFLGAFPQEARALWEIGTNARDAAGTPLLEHTWKAITVGRLQRQLMQGQQEGAFGTFDVEVMALAIRQAIDGVAGKLARQPELDLAAYGEELARLFVRATAPDPARR</sequence>
<keyword evidence="3" id="KW-0804">Transcription</keyword>
<organism evidence="5 6">
    <name type="scientific">Prauserella oleivorans</name>
    <dbReference type="NCBI Taxonomy" id="1478153"/>
    <lineage>
        <taxon>Bacteria</taxon>
        <taxon>Bacillati</taxon>
        <taxon>Actinomycetota</taxon>
        <taxon>Actinomycetes</taxon>
        <taxon>Pseudonocardiales</taxon>
        <taxon>Pseudonocardiaceae</taxon>
        <taxon>Prauserella</taxon>
    </lineage>
</organism>
<gene>
    <name evidence="5" type="ORF">ACFS2C_16780</name>
</gene>
<dbReference type="InterPro" id="IPR001647">
    <property type="entry name" value="HTH_TetR"/>
</dbReference>
<dbReference type="RefSeq" id="WP_377391052.1">
    <property type="nucleotide sequence ID" value="NZ_JBHSAN010000024.1"/>
</dbReference>
<name>A0ABW5WC49_9PSEU</name>
<reference evidence="6" key="1">
    <citation type="journal article" date="2019" name="Int. J. Syst. Evol. Microbiol.">
        <title>The Global Catalogue of Microorganisms (GCM) 10K type strain sequencing project: providing services to taxonomists for standard genome sequencing and annotation.</title>
        <authorList>
            <consortium name="The Broad Institute Genomics Platform"/>
            <consortium name="The Broad Institute Genome Sequencing Center for Infectious Disease"/>
            <person name="Wu L."/>
            <person name="Ma J."/>
        </authorList>
    </citation>
    <scope>NUCLEOTIDE SEQUENCE [LARGE SCALE GENOMIC DNA]</scope>
    <source>
        <strain evidence="6">IBRC-M 10906</strain>
    </source>
</reference>